<evidence type="ECO:0000313" key="6">
    <source>
        <dbReference type="EMBL" id="QNP13049.1"/>
    </source>
</evidence>
<accession>A0A0F6N917</accession>
<evidence type="ECO:0000256" key="2">
    <source>
        <dbReference type="SAM" id="Phobius"/>
    </source>
</evidence>
<dbReference type="EMBL" id="MG693723">
    <property type="protein sequence ID" value="AUW64254.1"/>
    <property type="molecule type" value="Genomic_DNA"/>
</dbReference>
<organismHost>
    <name type="scientific">Heliosciurus ruwenzorii</name>
    <name type="common">Ruwenzori sun squirrel</name>
    <dbReference type="NCBI Taxonomy" id="226685"/>
</organismHost>
<dbReference type="EMBL" id="MT903340">
    <property type="protein sequence ID" value="QNP13049.1"/>
    <property type="molecule type" value="Genomic_DNA"/>
</dbReference>
<keyword evidence="2" id="KW-0472">Membrane</keyword>
<dbReference type="InterPro" id="IPR025133">
    <property type="entry name" value="Poxvirus_B22R_N_dom"/>
</dbReference>
<accession>A0A7H0DNG6</accession>
<dbReference type="Pfam" id="PF13168">
    <property type="entry name" value="Poxvirus_B22R_C"/>
    <property type="match status" value="1"/>
</dbReference>
<keyword evidence="7" id="KW-1185">Reference proteome</keyword>
<evidence type="ECO:0000256" key="1">
    <source>
        <dbReference type="SAM" id="MobiDB-lite"/>
    </source>
</evidence>
<feature type="domain" description="Poxvirus B22R protein N-terminal" evidence="4">
    <location>
        <begin position="21"/>
        <end position="105"/>
    </location>
</feature>
<keyword evidence="2" id="KW-1133">Transmembrane helix</keyword>
<organismHost>
    <name type="scientific">Cynomys gunnisoni</name>
    <name type="common">Gunnison's prairie dog</name>
    <name type="synonym">Spermophilus gunnisoni</name>
    <dbReference type="NCBI Taxonomy" id="45479"/>
</organismHost>
<dbReference type="Pfam" id="PF04395">
    <property type="entry name" value="Poxvirus_B22R"/>
    <property type="match status" value="1"/>
</dbReference>
<feature type="domain" description="Poxvirus B22R protein C-terminal" evidence="3">
    <location>
        <begin position="858"/>
        <end position="1051"/>
    </location>
</feature>
<feature type="region of interest" description="Disordered" evidence="1">
    <location>
        <begin position="581"/>
        <end position="600"/>
    </location>
</feature>
<feature type="compositionally biased region" description="Pro residues" evidence="1">
    <location>
        <begin position="708"/>
        <end position="739"/>
    </location>
</feature>
<reference evidence="6 7" key="2">
    <citation type="journal article" date="2022" name="J. Infect.">
        <title>Exportation of Monkeypox virus from the African continent.</title>
        <authorList>
            <person name="Mauldin M.R."/>
            <person name="McCollum A.M."/>
            <person name="Nakazawa Y.J."/>
            <person name="Mandra A."/>
            <person name="Whitehouse E.R."/>
            <person name="Davidson W."/>
            <person name="Zhao H."/>
            <person name="Gao J."/>
            <person name="Li Y."/>
            <person name="Doty J."/>
            <person name="Yinka-Ogunleye A."/>
            <person name="Akinpelu A."/>
            <person name="Aruna O."/>
            <person name="Naidoo D."/>
            <person name="Lewandowski K."/>
            <person name="Afrough B."/>
            <person name="Graham V."/>
            <person name="Aarons E."/>
            <person name="Hewson R."/>
            <person name="Vipond R."/>
            <person name="Dunning J."/>
            <person name="Chand M."/>
            <person name="Brown C."/>
            <person name="Cohen-Gihon I."/>
            <person name="Erez N."/>
            <person name="Shifman O."/>
            <person name="Israeli O."/>
            <person name="Sharon M."/>
            <person name="Schwartz E."/>
            <person name="Beth-Din A."/>
            <person name="Zvi A."/>
            <person name="Mak T.M."/>
            <person name="Ng Y.K."/>
            <person name="Cui L."/>
            <person name="Lin R.T.P."/>
            <person name="Olson V.A."/>
            <person name="Brooks T."/>
            <person name="Paran N."/>
            <person name="Ihekweazu C."/>
            <person name="Reynolds M.G."/>
        </authorList>
    </citation>
    <scope>NUCLEOTIDE SEQUENCE [LARGE SCALE GENOMIC DNA]</scope>
    <source>
        <strain evidence="6">MPXV-M5312_HM12_Rivers</strain>
    </source>
</reference>
<feature type="compositionally biased region" description="Low complexity" evidence="1">
    <location>
        <begin position="584"/>
        <end position="594"/>
    </location>
</feature>
<name>A0A0F6N917_MONPV</name>
<proteinExistence type="predicted"/>
<dbReference type="InterPro" id="IPR007490">
    <property type="entry name" value="Poxvirus_B22"/>
</dbReference>
<organismHost>
    <name type="scientific">Gliridae</name>
    <name type="common">dormice</name>
    <dbReference type="NCBI Taxonomy" id="30650"/>
</organismHost>
<sequence>MNFQKLSLAIYLTVTCSWCYETCMRKTALYHDIQLEHVEDNKDSVASLPYKYLQVVKQRERSRLLATFNWTDIAEGVRNEFIKICDINGTYLYNYTIAVSIIIDSTEELPTVTPITTYEPSIYNYTIDYSTVITTEELQVTPTYAPVTTPLPTSAVPYDQRSNNNVSTISIQVLSKILGVNETELTNYLIMHKNDTVDNNTMVDDETSDNNTLHGNIGFLEINNCYNVSVSDASFRITLVNDTSEEILLMLTGTSSSDTFISSTNITECLKTLINNVSINDVLITQNMNVTSNCDKCSMNLMASVIPAVNEFNNTLMKIGVKDDENNTVYKYYNCKLTTNSTCDELINLDEVINNITLTNIIHNSVSTTNSRKRRDLNDEFEFSTSKELDCLYESYGVNDDISHCFASPRRRRSDDKKEYMDMKLFDHAKKDLGIDSVIPRGTTHFQVGASGASGGVVGDSFPFQNVKSRASLLAEKIMPRVPITATEADLYATVNRQPKLPAGVKSTPFTEALVSTINQKLSNVREVTYASLNLPGSSGYVHRPSDSVIYSSIRRSRLPSDSDSDYEDIQTVVKEYNERYGRSVSRTQSSSSESDFEDIDTVVREYRQKYGNAMAKGRSSSPKPDPLYSTVKKTTKSLSTGVDIVTKQSDYSLLPDVNTGSSIVSPLTRKGATRRRPRRPTNDGLQSPNPPLRNPLPQHDDYSPPQVHRPPPLPPKPVQNPPQLPPRPVGQLLPPPIDQPDKGFSKFVSPRRCRRASSGVICGMIQSKPNDDTYSLLQRSKIEPEYVEVGNGIPKNNVPVIGNKHSKKYTSTMSKISTKFDKSTAFGAAMLLTGQQAISQQTRSTTLSRKDQMSKEEKIFEAVTMSLSTIGSTLTSAGMTGGPKLMIAGMAITAITGIIDTIKDIYYMFSGQERPVDPVIKLFNKYTGLMSDNNKMGVRKCLTPGDDTLIYIAYRNDTSFKQNTDAMALYFLDVIDSEILYLNTSNLVLEYQLKVACPIGTLRSVDVDITAYTILYDTADNIKKYKFIRMATLLSKHPVIRLTCGLAATLVIKPYEVPISDMQLLKMATPGEPESTKSIPSDVCDRYPLKKFYLLAGGCPYDTSQTFIVHTTCSILLRTATRDQFRNRWVLQNPFRQEGTYKQLFTFSKYDFNDTIIDPNGVVGHASFCTNRSSNQCFWSEPMILEDVSSCSSRTRKIYVKLGIFNAEGFNSFVLNCPTGSTPTYIKHKNADSNNVIIELPVGDYGTAKLYSATKPSRIAVFCTHNYDKRFKSDIIVLMFNKNSGIPFWSMYTGSVTSKNRMFATLARGMPFRSTYCDNRRRSGCYYAGIPFHEDSVETDIHYGPEIMLKETYDINSIDPRVITKSKTHFPAPLSVKFMVDNLGNGYDNPNSFWEDAKTKKRTYSAMTIKVLPCTVRNKNIDFGYNYGDIISNMVYLQSTSQDYGDGTKYTFKSVTRSDHECESSLDLTSKEVTVTCPAFSIPRNISTYEGLCFSVTTSKDHCATGIGWLKSSGYGKEDADKPRACFHHWNYYTLSLDYYCSYEDIWRSTWPDYDPCKSYIHIEYRDTWIESNVLQQPPYTFEFIHDNSNEYVDKEISNKLNDLYNEYKKIMEYSDGSLPASINRLAKALTSEGREIASVNIDGNLLDIAYQADKEKMADIQTRINDIIRDLFIHTLSDKDIKDIIESEEGKRCCIIDVKNNLVKKYYSIDNYLCDTLDDYIYTSVEYNKSYVLVNDTYMSYDYLESSGVVVLSCYEMTIISLDTKDAKDAIEDVIVASAVAEALNDMFKEFDKNVSAIIIKEEDNYLNSSPDIYHIIYIIGGTILLLLVIILILAIYIARNKYRTRKYEIMKYDNMSIKSEHHDSLETVSMEIIDNRY</sequence>
<evidence type="ECO:0000259" key="3">
    <source>
        <dbReference type="Pfam" id="PF13168"/>
    </source>
</evidence>
<evidence type="ECO:0000313" key="7">
    <source>
        <dbReference type="Proteomes" id="UP000516359"/>
    </source>
</evidence>
<keyword evidence="2" id="KW-0812">Transmembrane</keyword>
<reference evidence="5" key="1">
    <citation type="journal article" date="2018" name="Lancet Infect. Dis.">
        <title>Genomic characterisation of human monkeypox virus in Nigeria.</title>
        <authorList>
            <person name="Faye O."/>
            <person name="Pratt C.B."/>
            <person name="Faye M."/>
            <person name="Fall G."/>
            <person name="Chitty J.A."/>
            <person name="Diagne M.M."/>
            <person name="Wiley M.R."/>
            <person name="Yinka-Ogunleye A.F."/>
            <person name="Aruna S."/>
            <person name="Etebu E.N."/>
            <person name="Aworabhi N."/>
            <person name="Ogoina D."/>
            <person name="Numbere W."/>
            <person name="Mba N."/>
            <person name="Palacios G."/>
            <person name="Sall A.A."/>
            <person name="Ihekweazu C."/>
        </authorList>
    </citation>
    <scope>NUCLEOTIDE SEQUENCE [LARGE SCALE GENOMIC DNA]</scope>
    <source>
        <strain evidence="5">MPXV_Nig_2017_297957</strain>
    </source>
</reference>
<dbReference type="SMR" id="A0A0F6N917"/>
<organismHost>
    <name type="scientific">Cynomys parvidens</name>
    <name type="common">Utah prairie dog</name>
    <dbReference type="NCBI Taxonomy" id="99827"/>
</organismHost>
<dbReference type="Proteomes" id="UP000318069">
    <property type="component" value="Segment"/>
</dbReference>
<organism evidence="5">
    <name type="scientific">Monkeypox virus</name>
    <name type="common">MPXV</name>
    <dbReference type="NCBI Taxonomy" id="10244"/>
    <lineage>
        <taxon>Viruses</taxon>
        <taxon>Varidnaviria</taxon>
        <taxon>Bamfordvirae</taxon>
        <taxon>Nucleocytoviricota</taxon>
        <taxon>Pokkesviricetes</taxon>
        <taxon>Chitovirales</taxon>
        <taxon>Poxviridae</taxon>
        <taxon>Chordopoxvirinae</taxon>
        <taxon>Orthopoxvirus</taxon>
        <taxon>Orthopoxvirus monkeypox</taxon>
    </lineage>
</organism>
<organismHost>
    <name type="scientific">Cynomys ludovicianus</name>
    <name type="common">Black-tailed prairie dog</name>
    <dbReference type="NCBI Taxonomy" id="45480"/>
</organismHost>
<organismHost>
    <name type="scientific">Homo sapiens</name>
    <name type="common">Human</name>
    <dbReference type="NCBI Taxonomy" id="9606"/>
</organismHost>
<dbReference type="InterPro" id="IPR025128">
    <property type="entry name" value="Poxvirus_B22R_C_dom"/>
</dbReference>
<gene>
    <name evidence="6" type="ORF">MPXV-M5312_HM12_Rivers-182</name>
    <name evidence="5" type="ORF">MPXV297957_163</name>
</gene>
<protein>
    <submittedName>
        <fullName evidence="6">MPXVgp182</fullName>
    </submittedName>
    <submittedName>
        <fullName evidence="5">Putative membrane-associated glycoprotein</fullName>
    </submittedName>
</protein>
<feature type="region of interest" description="Disordered" evidence="1">
    <location>
        <begin position="654"/>
        <end position="752"/>
    </location>
</feature>
<evidence type="ECO:0000313" key="5">
    <source>
        <dbReference type="EMBL" id="AUW64254.1"/>
    </source>
</evidence>
<feature type="region of interest" description="Disordered" evidence="1">
    <location>
        <begin position="612"/>
        <end position="631"/>
    </location>
</feature>
<organismHost>
    <name type="scientific">Mus musculus</name>
    <name type="common">Mouse</name>
    <dbReference type="NCBI Taxonomy" id="10090"/>
</organismHost>
<dbReference type="Proteomes" id="UP000516359">
    <property type="component" value="Segment"/>
</dbReference>
<dbReference type="Pfam" id="PF13169">
    <property type="entry name" value="Poxvirus_B22R_N"/>
    <property type="match status" value="1"/>
</dbReference>
<organismHost>
    <name type="scientific">Cynomys mexicanus</name>
    <name type="common">Mexican prairie dog</name>
    <dbReference type="NCBI Taxonomy" id="99826"/>
</organismHost>
<feature type="transmembrane region" description="Helical" evidence="2">
    <location>
        <begin position="1818"/>
        <end position="1841"/>
    </location>
</feature>
<evidence type="ECO:0000259" key="4">
    <source>
        <dbReference type="Pfam" id="PF13169"/>
    </source>
</evidence>
<organismHost>
    <name type="scientific">Cynomys leucurus</name>
    <name type="common">White-tailed prairie dog</name>
    <dbReference type="NCBI Taxonomy" id="99825"/>
</organismHost>